<name>A0AAE9FCI6_CAEBR</name>
<dbReference type="AlphaFoldDB" id="A0AAE9FCI6"/>
<sequence length="70" mass="8083">MLYSITASNWSGLNDDDYDNTNSTEDLEMESIQDMTEWARKTAGGLYQAIEKLLKTEEKRMPGHSFLLYD</sequence>
<dbReference type="Proteomes" id="UP000829354">
    <property type="component" value="Chromosome V"/>
</dbReference>
<gene>
    <name evidence="1" type="ORF">L5515_009808</name>
</gene>
<proteinExistence type="predicted"/>
<organism evidence="1 2">
    <name type="scientific">Caenorhabditis briggsae</name>
    <dbReference type="NCBI Taxonomy" id="6238"/>
    <lineage>
        <taxon>Eukaryota</taxon>
        <taxon>Metazoa</taxon>
        <taxon>Ecdysozoa</taxon>
        <taxon>Nematoda</taxon>
        <taxon>Chromadorea</taxon>
        <taxon>Rhabditida</taxon>
        <taxon>Rhabditina</taxon>
        <taxon>Rhabditomorpha</taxon>
        <taxon>Rhabditoidea</taxon>
        <taxon>Rhabditidae</taxon>
        <taxon>Peloderinae</taxon>
        <taxon>Caenorhabditis</taxon>
    </lineage>
</organism>
<evidence type="ECO:0000313" key="1">
    <source>
        <dbReference type="EMBL" id="UMM38359.1"/>
    </source>
</evidence>
<dbReference type="EMBL" id="CP092624">
    <property type="protein sequence ID" value="UMM38359.1"/>
    <property type="molecule type" value="Genomic_DNA"/>
</dbReference>
<protein>
    <submittedName>
        <fullName evidence="1">Uncharacterized protein</fullName>
    </submittedName>
</protein>
<evidence type="ECO:0000313" key="2">
    <source>
        <dbReference type="Proteomes" id="UP000829354"/>
    </source>
</evidence>
<reference evidence="1 2" key="1">
    <citation type="submission" date="2022-04" db="EMBL/GenBank/DDBJ databases">
        <title>Chromosome-level reference genomes for two strains of Caenorhabditis briggsae: an improved platform for comparative genomics.</title>
        <authorList>
            <person name="Stevens L."/>
            <person name="Andersen E."/>
        </authorList>
    </citation>
    <scope>NUCLEOTIDE SEQUENCE [LARGE SCALE GENOMIC DNA]</scope>
    <source>
        <strain evidence="1">VX34</strain>
        <tissue evidence="1">Whole-organism</tissue>
    </source>
</reference>
<keyword evidence="2" id="KW-1185">Reference proteome</keyword>
<accession>A0AAE9FCI6</accession>